<name>A0ABX0UJP2_9BACT</name>
<keyword evidence="2" id="KW-1185">Reference proteome</keyword>
<comment type="caution">
    <text evidence="1">The sequence shown here is derived from an EMBL/GenBank/DDBJ whole genome shotgun (WGS) entry which is preliminary data.</text>
</comment>
<dbReference type="EMBL" id="JAASQJ010000001">
    <property type="protein sequence ID" value="NIJ51620.1"/>
    <property type="molecule type" value="Genomic_DNA"/>
</dbReference>
<dbReference type="Proteomes" id="UP001179181">
    <property type="component" value="Unassembled WGS sequence"/>
</dbReference>
<accession>A0ABX0UJP2</accession>
<reference evidence="1 2" key="1">
    <citation type="submission" date="2020-03" db="EMBL/GenBank/DDBJ databases">
        <title>Genomic Encyclopedia of Type Strains, Phase IV (KMG-IV): sequencing the most valuable type-strain genomes for metagenomic binning, comparative biology and taxonomic classification.</title>
        <authorList>
            <person name="Goeker M."/>
        </authorList>
    </citation>
    <scope>NUCLEOTIDE SEQUENCE [LARGE SCALE GENOMIC DNA]</scope>
    <source>
        <strain evidence="1 2">DSM 102865</strain>
    </source>
</reference>
<proteinExistence type="predicted"/>
<dbReference type="RefSeq" id="WP_167267368.1">
    <property type="nucleotide sequence ID" value="NZ_JAASQJ010000001.1"/>
</dbReference>
<evidence type="ECO:0000313" key="2">
    <source>
        <dbReference type="Proteomes" id="UP001179181"/>
    </source>
</evidence>
<organism evidence="1 2">
    <name type="scientific">Dyadobacter arcticus</name>
    <dbReference type="NCBI Taxonomy" id="1078754"/>
    <lineage>
        <taxon>Bacteria</taxon>
        <taxon>Pseudomonadati</taxon>
        <taxon>Bacteroidota</taxon>
        <taxon>Cytophagia</taxon>
        <taxon>Cytophagales</taxon>
        <taxon>Spirosomataceae</taxon>
        <taxon>Dyadobacter</taxon>
    </lineage>
</organism>
<evidence type="ECO:0000313" key="1">
    <source>
        <dbReference type="EMBL" id="NIJ51620.1"/>
    </source>
</evidence>
<sequence length="122" mass="13763">MMNAMLRYLFLVILSTGITLFEENNDISSFRIEQTSSNEFDYSRHIASIFDAYPAVVSSLSIFNNSKNLQSAWLKQLSGQSGALAPEFSPDINIHIAQVTVVRFQHRKSRTLSSEKPFISLS</sequence>
<gene>
    <name evidence="1" type="ORF">FHS68_000776</name>
</gene>
<protein>
    <submittedName>
        <fullName evidence="1">Uncharacterized protein</fullName>
    </submittedName>
</protein>